<evidence type="ECO:0000313" key="8">
    <source>
        <dbReference type="Proteomes" id="UP000551327"/>
    </source>
</evidence>
<dbReference type="GO" id="GO:0015288">
    <property type="term" value="F:porin activity"/>
    <property type="evidence" value="ECO:0007669"/>
    <property type="project" value="TreeGrafter"/>
</dbReference>
<comment type="caution">
    <text evidence="7">The sequence shown here is derived from an EMBL/GenBank/DDBJ whole genome shotgun (WGS) entry which is preliminary data.</text>
</comment>
<evidence type="ECO:0000256" key="1">
    <source>
        <dbReference type="ARBA" id="ARBA00004442"/>
    </source>
</evidence>
<evidence type="ECO:0000256" key="4">
    <source>
        <dbReference type="ARBA" id="ARBA00023136"/>
    </source>
</evidence>
<evidence type="ECO:0000256" key="3">
    <source>
        <dbReference type="ARBA" id="ARBA00022692"/>
    </source>
</evidence>
<dbReference type="AlphaFoldDB" id="A0A7X1KPL5"/>
<evidence type="ECO:0000256" key="2">
    <source>
        <dbReference type="ARBA" id="ARBA00022452"/>
    </source>
</evidence>
<keyword evidence="4" id="KW-0472">Membrane</keyword>
<accession>A0A7X1KPL5</accession>
<feature type="signal peptide" evidence="6">
    <location>
        <begin position="1"/>
        <end position="24"/>
    </location>
</feature>
<protein>
    <submittedName>
        <fullName evidence="7">TolC family protein</fullName>
    </submittedName>
</protein>
<dbReference type="PANTHER" id="PTHR30026:SF20">
    <property type="entry name" value="OUTER MEMBRANE PROTEIN TOLC"/>
    <property type="match status" value="1"/>
</dbReference>
<dbReference type="EMBL" id="JACLAX010000005">
    <property type="protein sequence ID" value="MBC2668861.1"/>
    <property type="molecule type" value="Genomic_DNA"/>
</dbReference>
<sequence length="412" mass="43871">MRERPFRRWGILALAALWSAPVAAEPALPPPDAVAAALDAAPAVIAAEARTDAARAEARALARGTQEFSLTTGFMSRSIDREGRYNEYDAVLSRPIRLPGKGQLDRAAGEFGLSVARNRAEDARHQTALLLADSWWDWVAAAAEVRVNRQAAENYRGMLAAVRRRVALRDAAALEADQTEAALGGALLALEQAEGRMAVARARLAARFPSLPLPDAAPEPDAPELPGEGLAPFGAKVVARSHEIAAADAEAQRVATLAERARADRLADPSLGVRLFSERGGLERGAGVVVTLPLGGGHRRALADRASAEASAAQADAAAARQVVNEMATADMTLAEAGYAAWRRAREGLDAQVAALMKLRRGQAAGEFGLAEVLLGERQVHDAFRAEALARIEAQRALTRLRIDSHELWITE</sequence>
<organism evidence="7 8">
    <name type="scientific">Novosphingobium piscinae</name>
    <dbReference type="NCBI Taxonomy" id="1507448"/>
    <lineage>
        <taxon>Bacteria</taxon>
        <taxon>Pseudomonadati</taxon>
        <taxon>Pseudomonadota</taxon>
        <taxon>Alphaproteobacteria</taxon>
        <taxon>Sphingomonadales</taxon>
        <taxon>Sphingomonadaceae</taxon>
        <taxon>Novosphingobium</taxon>
    </lineage>
</organism>
<dbReference type="GO" id="GO:0015562">
    <property type="term" value="F:efflux transmembrane transporter activity"/>
    <property type="evidence" value="ECO:0007669"/>
    <property type="project" value="InterPro"/>
</dbReference>
<reference evidence="7 8" key="1">
    <citation type="submission" date="2020-08" db="EMBL/GenBank/DDBJ databases">
        <title>The genome sequence of type strain Novosphingobium piscinae KCTC 42194.</title>
        <authorList>
            <person name="Liu Y."/>
        </authorList>
    </citation>
    <scope>NUCLEOTIDE SEQUENCE [LARGE SCALE GENOMIC DNA]</scope>
    <source>
        <strain evidence="7 8">KCTC 42194</strain>
    </source>
</reference>
<comment type="subcellular location">
    <subcellularLocation>
        <location evidence="1">Cell outer membrane</location>
    </subcellularLocation>
</comment>
<proteinExistence type="predicted"/>
<dbReference type="PANTHER" id="PTHR30026">
    <property type="entry name" value="OUTER MEMBRANE PROTEIN TOLC"/>
    <property type="match status" value="1"/>
</dbReference>
<dbReference type="Gene3D" id="1.20.1600.10">
    <property type="entry name" value="Outer membrane efflux proteins (OEP)"/>
    <property type="match status" value="1"/>
</dbReference>
<keyword evidence="5" id="KW-0998">Cell outer membrane</keyword>
<name>A0A7X1KPL5_9SPHN</name>
<dbReference type="InterPro" id="IPR051906">
    <property type="entry name" value="TolC-like"/>
</dbReference>
<keyword evidence="6" id="KW-0732">Signal</keyword>
<evidence type="ECO:0000256" key="6">
    <source>
        <dbReference type="SAM" id="SignalP"/>
    </source>
</evidence>
<feature type="chain" id="PRO_5031080420" evidence="6">
    <location>
        <begin position="25"/>
        <end position="412"/>
    </location>
</feature>
<dbReference type="SUPFAM" id="SSF56954">
    <property type="entry name" value="Outer membrane efflux proteins (OEP)"/>
    <property type="match status" value="1"/>
</dbReference>
<evidence type="ECO:0000313" key="7">
    <source>
        <dbReference type="EMBL" id="MBC2668861.1"/>
    </source>
</evidence>
<evidence type="ECO:0000256" key="5">
    <source>
        <dbReference type="ARBA" id="ARBA00023237"/>
    </source>
</evidence>
<dbReference type="GO" id="GO:0009279">
    <property type="term" value="C:cell outer membrane"/>
    <property type="evidence" value="ECO:0007669"/>
    <property type="project" value="UniProtKB-SubCell"/>
</dbReference>
<dbReference type="RefSeq" id="WP_185678752.1">
    <property type="nucleotide sequence ID" value="NZ_JACLAX010000005.1"/>
</dbReference>
<keyword evidence="8" id="KW-1185">Reference proteome</keyword>
<dbReference type="Proteomes" id="UP000551327">
    <property type="component" value="Unassembled WGS sequence"/>
</dbReference>
<gene>
    <name evidence="7" type="ORF">H7F53_06880</name>
</gene>
<keyword evidence="3" id="KW-0812">Transmembrane</keyword>
<dbReference type="GO" id="GO:1990281">
    <property type="term" value="C:efflux pump complex"/>
    <property type="evidence" value="ECO:0007669"/>
    <property type="project" value="TreeGrafter"/>
</dbReference>
<keyword evidence="2" id="KW-1134">Transmembrane beta strand</keyword>